<protein>
    <submittedName>
        <fullName evidence="3">Helix-turn-helix transcriptional regulator</fullName>
    </submittedName>
</protein>
<dbReference type="Pfam" id="PF01381">
    <property type="entry name" value="HTH_3"/>
    <property type="match status" value="1"/>
</dbReference>
<name>A0ABX7AKV0_9BACI</name>
<dbReference type="CDD" id="cd00093">
    <property type="entry name" value="HTH_XRE"/>
    <property type="match status" value="1"/>
</dbReference>
<evidence type="ECO:0000313" key="4">
    <source>
        <dbReference type="Proteomes" id="UP000596049"/>
    </source>
</evidence>
<dbReference type="PANTHER" id="PTHR46558">
    <property type="entry name" value="TRACRIPTIONAL REGULATORY PROTEIN-RELATED-RELATED"/>
    <property type="match status" value="1"/>
</dbReference>
<accession>A0ABX7AKV0</accession>
<dbReference type="PROSITE" id="PS50943">
    <property type="entry name" value="HTH_CROC1"/>
    <property type="match status" value="1"/>
</dbReference>
<dbReference type="Proteomes" id="UP000596049">
    <property type="component" value="Chromosome"/>
</dbReference>
<dbReference type="InterPro" id="IPR001387">
    <property type="entry name" value="Cro/C1-type_HTH"/>
</dbReference>
<evidence type="ECO:0000313" key="3">
    <source>
        <dbReference type="EMBL" id="QQP10463.1"/>
    </source>
</evidence>
<keyword evidence="1" id="KW-0238">DNA-binding</keyword>
<sequence>MKVNDRIKEQRKKMRYTQKELADKVNVSPQVISNWERGYTEPSADDINQLSEVLDCTSDYLLGRSNRPDNKKNHLLTKDERDIAKQIIEFTQNIEKSDGLSFDGEPMSEEAKESLIESMEHIFKQTQRINKKYTPEKYRKE</sequence>
<reference evidence="3 4" key="1">
    <citation type="submission" date="2020-01" db="EMBL/GenBank/DDBJ databases">
        <authorList>
            <person name="Liu G."/>
            <person name="Liu B."/>
        </authorList>
    </citation>
    <scope>NUCLEOTIDE SEQUENCE [LARGE SCALE GENOMIC DNA]</scope>
    <source>
        <strain evidence="3 4">FJAT-51161</strain>
    </source>
</reference>
<organism evidence="3 4">
    <name type="scientific">Lysinibacillus agricola</name>
    <dbReference type="NCBI Taxonomy" id="2590012"/>
    <lineage>
        <taxon>Bacteria</taxon>
        <taxon>Bacillati</taxon>
        <taxon>Bacillota</taxon>
        <taxon>Bacilli</taxon>
        <taxon>Bacillales</taxon>
        <taxon>Bacillaceae</taxon>
        <taxon>Lysinibacillus</taxon>
    </lineage>
</organism>
<evidence type="ECO:0000259" key="2">
    <source>
        <dbReference type="PROSITE" id="PS50943"/>
    </source>
</evidence>
<proteinExistence type="predicted"/>
<gene>
    <name evidence="3" type="ORF">FJQ98_14315</name>
</gene>
<dbReference type="EMBL" id="CP067341">
    <property type="protein sequence ID" value="QQP10463.1"/>
    <property type="molecule type" value="Genomic_DNA"/>
</dbReference>
<keyword evidence="4" id="KW-1185">Reference proteome</keyword>
<evidence type="ECO:0000256" key="1">
    <source>
        <dbReference type="ARBA" id="ARBA00023125"/>
    </source>
</evidence>
<dbReference type="PANTHER" id="PTHR46558:SF13">
    <property type="entry name" value="HTH-TYPE TRANSCRIPTIONAL REGULATOR IMMR"/>
    <property type="match status" value="1"/>
</dbReference>
<feature type="domain" description="HTH cro/C1-type" evidence="2">
    <location>
        <begin position="7"/>
        <end position="61"/>
    </location>
</feature>
<dbReference type="Gene3D" id="1.10.260.40">
    <property type="entry name" value="lambda repressor-like DNA-binding domains"/>
    <property type="match status" value="1"/>
</dbReference>
<dbReference type="InterPro" id="IPR010982">
    <property type="entry name" value="Lambda_DNA-bd_dom_sf"/>
</dbReference>
<dbReference type="SUPFAM" id="SSF47413">
    <property type="entry name" value="lambda repressor-like DNA-binding domains"/>
    <property type="match status" value="1"/>
</dbReference>
<dbReference type="SMART" id="SM00530">
    <property type="entry name" value="HTH_XRE"/>
    <property type="match status" value="1"/>
</dbReference>